<dbReference type="EC" id="3.1.4.4" evidence="1"/>
<dbReference type="Gene3D" id="3.30.870.10">
    <property type="entry name" value="Endonuclease Chain A"/>
    <property type="match status" value="2"/>
</dbReference>
<dbReference type="PROSITE" id="PS50035">
    <property type="entry name" value="PLD"/>
    <property type="match status" value="2"/>
</dbReference>
<dbReference type="AlphaFoldDB" id="A0AAV9VF12"/>
<keyword evidence="2" id="KW-0677">Repeat</keyword>
<dbReference type="CDD" id="cd09141">
    <property type="entry name" value="PLDc_vPLD1_2_yPLD_like_2"/>
    <property type="match status" value="1"/>
</dbReference>
<feature type="domain" description="PLD phosphodiesterase" evidence="7">
    <location>
        <begin position="1044"/>
        <end position="1071"/>
    </location>
</feature>
<dbReference type="SUPFAM" id="SSF56024">
    <property type="entry name" value="Phospholipase D/nuclease"/>
    <property type="match status" value="2"/>
</dbReference>
<reference evidence="8 9" key="1">
    <citation type="submission" date="2019-10" db="EMBL/GenBank/DDBJ databases">
        <authorList>
            <person name="Palmer J.M."/>
        </authorList>
    </citation>
    <scope>NUCLEOTIDE SEQUENCE [LARGE SCALE GENOMIC DNA]</scope>
    <source>
        <strain evidence="8 9">TWF696</strain>
    </source>
</reference>
<feature type="compositionally biased region" description="Basic and acidic residues" evidence="6">
    <location>
        <begin position="10"/>
        <end position="20"/>
    </location>
</feature>
<evidence type="ECO:0000313" key="8">
    <source>
        <dbReference type="EMBL" id="KAK6359741.1"/>
    </source>
</evidence>
<dbReference type="InterPro" id="IPR015679">
    <property type="entry name" value="PLipase_D_fam"/>
</dbReference>
<accession>A0AAV9VF12</accession>
<feature type="compositionally biased region" description="Basic and acidic residues" evidence="6">
    <location>
        <begin position="218"/>
        <end position="230"/>
    </location>
</feature>
<evidence type="ECO:0000256" key="6">
    <source>
        <dbReference type="SAM" id="MobiDB-lite"/>
    </source>
</evidence>
<feature type="compositionally biased region" description="Basic and acidic residues" evidence="6">
    <location>
        <begin position="115"/>
        <end position="127"/>
    </location>
</feature>
<feature type="compositionally biased region" description="Polar residues" evidence="6">
    <location>
        <begin position="128"/>
        <end position="144"/>
    </location>
</feature>
<evidence type="ECO:0000256" key="5">
    <source>
        <dbReference type="ARBA" id="ARBA00023098"/>
    </source>
</evidence>
<gene>
    <name evidence="8" type="ORF">TWF696_000880</name>
</gene>
<sequence length="1274" mass="144029">MGRSRSRSRHRDEYDDDNQRRSSSGKHKSKDRSRSGSRDRDKYEYEGETKEERKARRHRKREEEKAEEASRAAGYDTTGAAYGAHVGAAGGYDYQPPSEYGAAPYPGGPTPYPADSHEARAYGEGEYHQQSSYKTESYDQSQYTGHGHGQYQAPAESTDYGSGYQGYTSPPEGYPGATYPAADAQAYGPHQQHDTYAAQQQHDSYAAQQQQDSYGTQRQHDSYGPHEQHESATYYGHTSPAPVSQYSDPSYGGSTYATADYSSTPGHFPTEQAPGASQTYYGGAAPAHDYQSGGTGYTQKSYPQSGYDDTPRNPSSCPTYNPRPEPSGAPPEAEPDFELASPMTPAEERWQPTAEPKKEKKSIFSSFTTDLHNVVRGIASSGSNKAHHTSHEGGTCTDPNHFHSNNRFDSFADIHHGNRVKWFVDGKDYCWAVAEAISHAQESIWILDWWLSPELHLRRPGAKYEEYRLDRMLQAAAQRGVKVNVIVYKEVTQALTLSSAHTKHYLEELHPNIAVFRHPDHTPDGKVVLSKLVSGNLIETLTGLTNTDQLVLYWAHHEKLCLIDGTIPGRGLAFMGGLDLCFGRWDLAHHPISDVHPTDIKQTLFLGQDYNNARVMDFHTVDQWSQNKLKRTESSRMGWSDVALCLTGQTVEDLKIHFMERWNFIWKSKYSNKDKRYQELRVETHPGHHGPIGTAASKLKSGMKGFIGRTSETREERSYEQERSFQEERGYQEQRSHRRRNDEYDDPLAFPDSDEERKERRRRRQRERQEVRTSERHYAEEQTESYQYAGHHSEIQMQHNLHGSHGAKCQIVRSVSAWSHNIKTEHSIQNAYIQIINSAHHFIYIENQFFITATTSDEGWPVKNRIGEALVNRVVRAHHAGEKFRIIVIMPSVPAFAGDLKDDGALGTRAIMEFQYDSISRGGKGNSIYEKLSAQGINPPDYIRFFNLRNYDRLNISRELENAEQAAKFEYEVAQQALENKVGAGWSTAETHGGELDKWGRVQGGASSGVWDSVAQCSMLGGGDVRDAPWSGDPDKEIDAFVSEELYIHSKVLIADDRIVICGSANLNDRSQNGDHDSEIAIVIEDHTPLQSLMNGQSYNASHFAATLRRYLFRKHLGLVPAQISDHLDANMLPVPEPNIYDFDSEEDKLVMDPLSDRFWDYWNSTAKKNTDVFSKVFHAVPYDGVHNWEEYQNYFGKYFHPRGTKEKPEPSMYPWGHVVKEEFPPGAEGARAVKAELAKVRGSLVEMPLKFMQNVDFAVEAASFNAMTEAVYI</sequence>
<dbReference type="InterPro" id="IPR025202">
    <property type="entry name" value="PLD-like_dom"/>
</dbReference>
<feature type="region of interest" description="Disordered" evidence="6">
    <location>
        <begin position="708"/>
        <end position="782"/>
    </location>
</feature>
<dbReference type="Proteomes" id="UP001375240">
    <property type="component" value="Unassembled WGS sequence"/>
</dbReference>
<dbReference type="CDD" id="cd09138">
    <property type="entry name" value="PLDc_vPLD1_2_yPLD_like_1"/>
    <property type="match status" value="1"/>
</dbReference>
<dbReference type="SMART" id="SM00155">
    <property type="entry name" value="PLDc"/>
    <property type="match status" value="2"/>
</dbReference>
<dbReference type="PANTHER" id="PTHR18896:SF186">
    <property type="entry name" value="PHOSPHOLIPASE D"/>
    <property type="match status" value="1"/>
</dbReference>
<dbReference type="PANTHER" id="PTHR18896">
    <property type="entry name" value="PHOSPHOLIPASE D"/>
    <property type="match status" value="1"/>
</dbReference>
<dbReference type="InterPro" id="IPR001736">
    <property type="entry name" value="PLipase_D/transphosphatidylase"/>
</dbReference>
<feature type="compositionally biased region" description="Basic and acidic residues" evidence="6">
    <location>
        <begin position="346"/>
        <end position="360"/>
    </location>
</feature>
<feature type="compositionally biased region" description="Low complexity" evidence="6">
    <location>
        <begin position="71"/>
        <end position="87"/>
    </location>
</feature>
<evidence type="ECO:0000256" key="3">
    <source>
        <dbReference type="ARBA" id="ARBA00022801"/>
    </source>
</evidence>
<comment type="caution">
    <text evidence="8">The sequence shown here is derived from an EMBL/GenBank/DDBJ whole genome shotgun (WGS) entry which is preliminary data.</text>
</comment>
<dbReference type="GO" id="GO:0009395">
    <property type="term" value="P:phospholipid catabolic process"/>
    <property type="evidence" value="ECO:0007669"/>
    <property type="project" value="TreeGrafter"/>
</dbReference>
<feature type="compositionally biased region" description="Basic and acidic residues" evidence="6">
    <location>
        <begin position="767"/>
        <end position="780"/>
    </location>
</feature>
<evidence type="ECO:0000256" key="4">
    <source>
        <dbReference type="ARBA" id="ARBA00022963"/>
    </source>
</evidence>
<feature type="compositionally biased region" description="Polar residues" evidence="6">
    <location>
        <begin position="241"/>
        <end position="265"/>
    </location>
</feature>
<keyword evidence="9" id="KW-1185">Reference proteome</keyword>
<dbReference type="GO" id="GO:0004630">
    <property type="term" value="F:phospholipase D activity"/>
    <property type="evidence" value="ECO:0007669"/>
    <property type="project" value="UniProtKB-UniRule"/>
</dbReference>
<organism evidence="8 9">
    <name type="scientific">Orbilia brochopaga</name>
    <dbReference type="NCBI Taxonomy" id="3140254"/>
    <lineage>
        <taxon>Eukaryota</taxon>
        <taxon>Fungi</taxon>
        <taxon>Dikarya</taxon>
        <taxon>Ascomycota</taxon>
        <taxon>Pezizomycotina</taxon>
        <taxon>Orbiliomycetes</taxon>
        <taxon>Orbiliales</taxon>
        <taxon>Orbiliaceae</taxon>
        <taxon>Orbilia</taxon>
    </lineage>
</organism>
<dbReference type="GO" id="GO:0035556">
    <property type="term" value="P:intracellular signal transduction"/>
    <property type="evidence" value="ECO:0007669"/>
    <property type="project" value="InterPro"/>
</dbReference>
<feature type="domain" description="PLD phosphodiesterase" evidence="7">
    <location>
        <begin position="552"/>
        <end position="584"/>
    </location>
</feature>
<feature type="region of interest" description="Disordered" evidence="6">
    <location>
        <begin position="1"/>
        <end position="360"/>
    </location>
</feature>
<evidence type="ECO:0000259" key="7">
    <source>
        <dbReference type="PROSITE" id="PS50035"/>
    </source>
</evidence>
<feature type="compositionally biased region" description="Basic and acidic residues" evidence="6">
    <location>
        <begin position="711"/>
        <end position="735"/>
    </location>
</feature>
<name>A0AAV9VF12_9PEZI</name>
<evidence type="ECO:0000256" key="1">
    <source>
        <dbReference type="ARBA" id="ARBA00012027"/>
    </source>
</evidence>
<feature type="region of interest" description="Disordered" evidence="6">
    <location>
        <begin position="683"/>
        <end position="702"/>
    </location>
</feature>
<protein>
    <recommendedName>
        <fullName evidence="1">phospholipase D</fullName>
        <ecNumber evidence="1">3.1.4.4</ecNumber>
    </recommendedName>
</protein>
<evidence type="ECO:0000313" key="9">
    <source>
        <dbReference type="Proteomes" id="UP001375240"/>
    </source>
</evidence>
<keyword evidence="3" id="KW-0378">Hydrolase</keyword>
<feature type="compositionally biased region" description="Low complexity" evidence="6">
    <location>
        <begin position="96"/>
        <end position="105"/>
    </location>
</feature>
<evidence type="ECO:0000256" key="2">
    <source>
        <dbReference type="ARBA" id="ARBA00022737"/>
    </source>
</evidence>
<feature type="compositionally biased region" description="Basic and acidic residues" evidence="6">
    <location>
        <begin position="61"/>
        <end position="70"/>
    </location>
</feature>
<keyword evidence="5" id="KW-0443">Lipid metabolism</keyword>
<feature type="compositionally biased region" description="Basic and acidic residues" evidence="6">
    <location>
        <begin position="32"/>
        <end position="54"/>
    </location>
</feature>
<feature type="compositionally biased region" description="Low complexity" evidence="6">
    <location>
        <begin position="196"/>
        <end position="214"/>
    </location>
</feature>
<dbReference type="EMBL" id="JAVHNQ010000001">
    <property type="protein sequence ID" value="KAK6359741.1"/>
    <property type="molecule type" value="Genomic_DNA"/>
</dbReference>
<keyword evidence="4" id="KW-0442">Lipid degradation</keyword>
<dbReference type="Pfam" id="PF13091">
    <property type="entry name" value="PLDc_2"/>
    <property type="match status" value="1"/>
</dbReference>
<dbReference type="GO" id="GO:0006654">
    <property type="term" value="P:phosphatidic acid biosynthetic process"/>
    <property type="evidence" value="ECO:0007669"/>
    <property type="project" value="InterPro"/>
</dbReference>
<proteinExistence type="predicted"/>